<dbReference type="EMBL" id="LR593886">
    <property type="protein sequence ID" value="VTR92923.1"/>
    <property type="molecule type" value="Genomic_DNA"/>
</dbReference>
<dbReference type="Proteomes" id="UP000464178">
    <property type="component" value="Chromosome"/>
</dbReference>
<keyword evidence="2" id="KW-1185">Reference proteome</keyword>
<evidence type="ECO:0000313" key="2">
    <source>
        <dbReference type="Proteomes" id="UP000464178"/>
    </source>
</evidence>
<proteinExistence type="predicted"/>
<dbReference type="AlphaFoldDB" id="A0A6P2CVJ1"/>
<gene>
    <name evidence="1" type="ORF">SOIL9_47910</name>
</gene>
<organism evidence="1 2">
    <name type="scientific">Gemmata massiliana</name>
    <dbReference type="NCBI Taxonomy" id="1210884"/>
    <lineage>
        <taxon>Bacteria</taxon>
        <taxon>Pseudomonadati</taxon>
        <taxon>Planctomycetota</taxon>
        <taxon>Planctomycetia</taxon>
        <taxon>Gemmatales</taxon>
        <taxon>Gemmataceae</taxon>
        <taxon>Gemmata</taxon>
    </lineage>
</organism>
<dbReference type="KEGG" id="gms:SOIL9_47910"/>
<sequence>MATPNAPLEQILVRFGEYLKGVLGDKFSTHAFQFTPLRAAESAVGLGQYCALKPLPPFGHIAVTGRRLDADIQADFLNNTGDPQNLIQQVTGAVIGEQVGLRQRGFLTAELKSIGYLGGSRTAIVFRLLFETQTETLDGDALITRIRFGRVAQAPSLENPAFEVTGDLVRWSNRPTGSTEENNFYAPTLVATGPGRVVRLSVLAWKDVGWPATTVQVVHTPANATGGPDSVPNVTALLGTHTPQRIRQVQLTKIGDFIGQLTNQHQQVSLSIDEKNSPSFDYFATDAVPAGAGLVLPTARDRLEVIPGGEFVTPAVLYVGVVRG</sequence>
<reference evidence="1 2" key="1">
    <citation type="submission" date="2019-05" db="EMBL/GenBank/DDBJ databases">
        <authorList>
            <consortium name="Science for Life Laboratories"/>
        </authorList>
    </citation>
    <scope>NUCLEOTIDE SEQUENCE [LARGE SCALE GENOMIC DNA]</scope>
    <source>
        <strain evidence="1">Soil9</strain>
    </source>
</reference>
<protein>
    <submittedName>
        <fullName evidence="1">Uncharacterized protein</fullName>
    </submittedName>
</protein>
<dbReference type="RefSeq" id="WP_162667719.1">
    <property type="nucleotide sequence ID" value="NZ_LR593886.1"/>
</dbReference>
<name>A0A6P2CVJ1_9BACT</name>
<accession>A0A6P2CVJ1</accession>
<evidence type="ECO:0000313" key="1">
    <source>
        <dbReference type="EMBL" id="VTR92923.1"/>
    </source>
</evidence>